<protein>
    <submittedName>
        <fullName evidence="2">Uncharacterized protein</fullName>
    </submittedName>
</protein>
<organism evidence="2 3">
    <name type="scientific">Cirrhinus molitorella</name>
    <name type="common">mud carp</name>
    <dbReference type="NCBI Taxonomy" id="172907"/>
    <lineage>
        <taxon>Eukaryota</taxon>
        <taxon>Metazoa</taxon>
        <taxon>Chordata</taxon>
        <taxon>Craniata</taxon>
        <taxon>Vertebrata</taxon>
        <taxon>Euteleostomi</taxon>
        <taxon>Actinopterygii</taxon>
        <taxon>Neopterygii</taxon>
        <taxon>Teleostei</taxon>
        <taxon>Ostariophysi</taxon>
        <taxon>Cypriniformes</taxon>
        <taxon>Cyprinidae</taxon>
        <taxon>Labeoninae</taxon>
        <taxon>Labeonini</taxon>
        <taxon>Cirrhinus</taxon>
    </lineage>
</organism>
<sequence length="165" mass="17862">MCSQTDQHGCKALHERHSSSNLHSAPYESLANKLQTPLPAFVYGIKTLGSLTGHWRPAGLNEADVSLRPRGKEEQSAQYIINPDTPLNESAIGSGFPALPASREQLLGVFVYSAGLIYRKNCPLFLSERLPPTHAQSAPVTTVIAAAMQGLSKETVAVARMVWPQ</sequence>
<feature type="region of interest" description="Disordered" evidence="1">
    <location>
        <begin position="1"/>
        <end position="22"/>
    </location>
</feature>
<gene>
    <name evidence="2" type="ORF">Q8A67_018086</name>
</gene>
<accession>A0AA88PMW9</accession>
<evidence type="ECO:0000256" key="1">
    <source>
        <dbReference type="SAM" id="MobiDB-lite"/>
    </source>
</evidence>
<proteinExistence type="predicted"/>
<dbReference type="Proteomes" id="UP001187343">
    <property type="component" value="Unassembled WGS sequence"/>
</dbReference>
<reference evidence="2" key="1">
    <citation type="submission" date="2023-08" db="EMBL/GenBank/DDBJ databases">
        <title>Chromosome-level Genome Assembly of mud carp (Cirrhinus molitorella).</title>
        <authorList>
            <person name="Liu H."/>
        </authorList>
    </citation>
    <scope>NUCLEOTIDE SEQUENCE</scope>
    <source>
        <strain evidence="2">Prfri</strain>
        <tissue evidence="2">Muscle</tissue>
    </source>
</reference>
<feature type="compositionally biased region" description="Basic and acidic residues" evidence="1">
    <location>
        <begin position="8"/>
        <end position="18"/>
    </location>
</feature>
<dbReference type="EMBL" id="JAUYZG010000018">
    <property type="protein sequence ID" value="KAK2880818.1"/>
    <property type="molecule type" value="Genomic_DNA"/>
</dbReference>
<keyword evidence="3" id="KW-1185">Reference proteome</keyword>
<evidence type="ECO:0000313" key="2">
    <source>
        <dbReference type="EMBL" id="KAK2880818.1"/>
    </source>
</evidence>
<evidence type="ECO:0000313" key="3">
    <source>
        <dbReference type="Proteomes" id="UP001187343"/>
    </source>
</evidence>
<dbReference type="AlphaFoldDB" id="A0AA88PMW9"/>
<name>A0AA88PMW9_9TELE</name>
<comment type="caution">
    <text evidence="2">The sequence shown here is derived from an EMBL/GenBank/DDBJ whole genome shotgun (WGS) entry which is preliminary data.</text>
</comment>